<protein>
    <submittedName>
        <fullName evidence="4">TDRD1</fullName>
    </submittedName>
</protein>
<sequence>MDVFRQSVKAVVKDLSKCELSVDVVLEDGRRLADLLVSSGLAQRCTRPLTGSLVYSTPKSSATDSVSSPLTHGQKPNDSAHSLSTPSSGASHNHSNIKSISPARNLSTSKKREGSLSSSSSQAATASSDSELSLTKRSLPFDRPVKVTLVEFQSPAKFFVQLTDNRDTHLVRTSLNQAIQCSLYGLTPYKRTSWTDFSVQICTQLGLTVGQQYSITCVESFKENQVFLKLPDGRDLGDCLIEARGASVDPQSIYCVWDSLHRYVHPGDSLFLKVEESSIEGVDNFYAQIGNQDLHKYLESFQVIESQLNTYAQENPIDPSNKLDIETFVLAEYNGSWSRGKIYGMENNQAVVGFIDYGNLETKPVAELMPLPRQFSHFPAVAVCIHLEGITNHPDMVMKESAAQFLKDVFRQSVKAVVKDLSKCELSVDVVLEDGRRLADLLVSSGLAQRCTRRPLTGSLVYSTPKSSATDSVSSPPTHGQRSNDSSHSLSTPSSGASHNHSNIKSSPIQSVDSPKQRKVLVKSLLTPGKEYAVNIRKLDKTSTFCVSVAQTSPRALSSLTKQISEYYNTNDGCFVDKPTAGDDVAFRSSGNEWRRGRLQKISAARRVVLLRHLDHEYETSKVSFDVLRKLMPQFAETPCQALPVCQLENVTDAQIKQQTLKPRMQQTVTLKVLREEKTTGVYIVQIFSDGKLLQPVVDEKWIMNKNMSSVKLPSGPFKANILEVVSPTNIHITPAVAKDITYCRNVVNKEGCKAHKKPHPSAVEPGEVLLVFVEEYNEWDRAVVLANLEGGQVSLKSVEYGNVFSESITNMRALTAAAAKVPMRAVQCKLAGLEENIPRDSMKYLLGLKGSLVTVEVVEENSVGGVGILINLQGVDINGLLTGAKQAGGDAAPATNAALSTNGHELFKSVASSSKIDDELATMKNTVNLLRMEIQMLKAEIAELSKDRGN</sequence>
<evidence type="ECO:0000313" key="5">
    <source>
        <dbReference type="Proteomes" id="UP000593567"/>
    </source>
</evidence>
<reference evidence="4" key="1">
    <citation type="submission" date="2020-06" db="EMBL/GenBank/DDBJ databases">
        <title>Draft genome of Bugula neritina, a colonial animal packing powerful symbionts and potential medicines.</title>
        <authorList>
            <person name="Rayko M."/>
        </authorList>
    </citation>
    <scope>NUCLEOTIDE SEQUENCE [LARGE SCALE GENOMIC DNA]</scope>
    <source>
        <strain evidence="4">Kwan_BN1</strain>
    </source>
</reference>
<dbReference type="InterPro" id="IPR050621">
    <property type="entry name" value="Tudor_domain_containing"/>
</dbReference>
<name>A0A7J7JSW5_BUGNE</name>
<dbReference type="SUPFAM" id="SSF63748">
    <property type="entry name" value="Tudor/PWWP/MBT"/>
    <property type="match status" value="3"/>
</dbReference>
<feature type="coiled-coil region" evidence="1">
    <location>
        <begin position="921"/>
        <end position="948"/>
    </location>
</feature>
<evidence type="ECO:0000256" key="1">
    <source>
        <dbReference type="SAM" id="Coils"/>
    </source>
</evidence>
<dbReference type="PANTHER" id="PTHR22948">
    <property type="entry name" value="TUDOR DOMAIN CONTAINING PROTEIN"/>
    <property type="match status" value="1"/>
</dbReference>
<feature type="domain" description="Tudor" evidence="3">
    <location>
        <begin position="320"/>
        <end position="378"/>
    </location>
</feature>
<feature type="compositionally biased region" description="Polar residues" evidence="2">
    <location>
        <begin position="53"/>
        <end position="108"/>
    </location>
</feature>
<dbReference type="PANTHER" id="PTHR22948:SF76">
    <property type="entry name" value="FI20010P1-RELATED"/>
    <property type="match status" value="1"/>
</dbReference>
<comment type="caution">
    <text evidence="4">The sequence shown here is derived from an EMBL/GenBank/DDBJ whole genome shotgun (WGS) entry which is preliminary data.</text>
</comment>
<dbReference type="InterPro" id="IPR002999">
    <property type="entry name" value="Tudor"/>
</dbReference>
<keyword evidence="1" id="KW-0175">Coiled coil</keyword>
<evidence type="ECO:0000259" key="3">
    <source>
        <dbReference type="PROSITE" id="PS50304"/>
    </source>
</evidence>
<accession>A0A7J7JSW5</accession>
<dbReference type="PROSITE" id="PS50304">
    <property type="entry name" value="TUDOR"/>
    <property type="match status" value="1"/>
</dbReference>
<dbReference type="AlphaFoldDB" id="A0A7J7JSW5"/>
<dbReference type="InterPro" id="IPR035437">
    <property type="entry name" value="SNase_OB-fold_sf"/>
</dbReference>
<proteinExistence type="predicted"/>
<dbReference type="Proteomes" id="UP000593567">
    <property type="component" value="Unassembled WGS sequence"/>
</dbReference>
<keyword evidence="5" id="KW-1185">Reference proteome</keyword>
<organism evidence="4 5">
    <name type="scientific">Bugula neritina</name>
    <name type="common">Brown bryozoan</name>
    <name type="synonym">Sertularia neritina</name>
    <dbReference type="NCBI Taxonomy" id="10212"/>
    <lineage>
        <taxon>Eukaryota</taxon>
        <taxon>Metazoa</taxon>
        <taxon>Spiralia</taxon>
        <taxon>Lophotrochozoa</taxon>
        <taxon>Bryozoa</taxon>
        <taxon>Gymnolaemata</taxon>
        <taxon>Cheilostomatida</taxon>
        <taxon>Flustrina</taxon>
        <taxon>Buguloidea</taxon>
        <taxon>Bugulidae</taxon>
        <taxon>Bugula</taxon>
    </lineage>
</organism>
<dbReference type="Gene3D" id="2.30.30.140">
    <property type="match status" value="3"/>
</dbReference>
<feature type="region of interest" description="Disordered" evidence="2">
    <location>
        <begin position="459"/>
        <end position="516"/>
    </location>
</feature>
<feature type="region of interest" description="Disordered" evidence="2">
    <location>
        <begin position="52"/>
        <end position="129"/>
    </location>
</feature>
<feature type="compositionally biased region" description="Polar residues" evidence="2">
    <location>
        <begin position="460"/>
        <end position="514"/>
    </location>
</feature>
<gene>
    <name evidence="4" type="ORF">EB796_012701</name>
</gene>
<evidence type="ECO:0000313" key="4">
    <source>
        <dbReference type="EMBL" id="KAF6028993.1"/>
    </source>
</evidence>
<dbReference type="Gene3D" id="2.40.50.90">
    <property type="match status" value="3"/>
</dbReference>
<feature type="compositionally biased region" description="Low complexity" evidence="2">
    <location>
        <begin position="115"/>
        <end position="129"/>
    </location>
</feature>
<dbReference type="OrthoDB" id="9995375at2759"/>
<evidence type="ECO:0000256" key="2">
    <source>
        <dbReference type="SAM" id="MobiDB-lite"/>
    </source>
</evidence>
<dbReference type="Pfam" id="PF00567">
    <property type="entry name" value="TUDOR"/>
    <property type="match status" value="3"/>
</dbReference>
<dbReference type="EMBL" id="VXIV02001870">
    <property type="protein sequence ID" value="KAF6028993.1"/>
    <property type="molecule type" value="Genomic_DNA"/>
</dbReference>
<dbReference type="SMART" id="SM00333">
    <property type="entry name" value="TUDOR"/>
    <property type="match status" value="2"/>
</dbReference>